<reference evidence="1" key="1">
    <citation type="submission" date="2021-05" db="EMBL/GenBank/DDBJ databases">
        <authorList>
            <person name="Alioto T."/>
            <person name="Alioto T."/>
            <person name="Gomez Garrido J."/>
        </authorList>
    </citation>
    <scope>NUCLEOTIDE SEQUENCE</scope>
</reference>
<protein>
    <submittedName>
        <fullName evidence="1">Cyclin N-terminal domain-containing protein 1</fullName>
    </submittedName>
</protein>
<dbReference type="GO" id="GO:0007131">
    <property type="term" value="P:reciprocal meiotic recombination"/>
    <property type="evidence" value="ECO:0007669"/>
    <property type="project" value="TreeGrafter"/>
</dbReference>
<evidence type="ECO:0000313" key="1">
    <source>
        <dbReference type="EMBL" id="CAG6763541.1"/>
    </source>
</evidence>
<sequence length="367" mass="41986">MLFCTPTPLSYPGAVILMAFFLDTPEPKVRPPSGQVSRFYILGDWDTLYLNDNIETWLEEAHNTRSSFCCSLISDDNIGTWLEEARNARSSFYHKLTHNSVALPFLAVFTNVVETVFRIGDDLDLHKDVQFLTIDVFDRYCMKQFDTYCGKMIDLTTEGSKFAFFKSKIADQYLIRLLSCMQLASKYLYTTTEVITSSTVKEWLDKARVEGSNTPVYTIDDIRKSEIRVLSDLNFEVGRGGNNVLFFVECLVYIAVQEDQVQPDILYRTVLQVQAVAYLKRQEIYHKLYNVMTNTWERDVQERINSLPIECDSLLLAAGIVLASVFITTKYIPLMKGLANDLARYIGVPSIDISHLCKILVQLILTE</sequence>
<dbReference type="PANTHER" id="PTHR21615">
    <property type="entry name" value="CYCLIN N-TERMINAL DOMAIN-CONTAINING PROTEIN 1"/>
    <property type="match status" value="1"/>
</dbReference>
<organism evidence="1">
    <name type="scientific">Cacopsylla melanoneura</name>
    <dbReference type="NCBI Taxonomy" id="428564"/>
    <lineage>
        <taxon>Eukaryota</taxon>
        <taxon>Metazoa</taxon>
        <taxon>Ecdysozoa</taxon>
        <taxon>Arthropoda</taxon>
        <taxon>Hexapoda</taxon>
        <taxon>Insecta</taxon>
        <taxon>Pterygota</taxon>
        <taxon>Neoptera</taxon>
        <taxon>Paraneoptera</taxon>
        <taxon>Hemiptera</taxon>
        <taxon>Sternorrhyncha</taxon>
        <taxon>Psylloidea</taxon>
        <taxon>Psyllidae</taxon>
        <taxon>Psyllinae</taxon>
        <taxon>Cacopsylla</taxon>
    </lineage>
</organism>
<dbReference type="EMBL" id="HBUF01563624">
    <property type="protein sequence ID" value="CAG6763541.1"/>
    <property type="molecule type" value="Transcribed_RNA"/>
</dbReference>
<accession>A0A8D9ERR6</accession>
<dbReference type="SUPFAM" id="SSF47954">
    <property type="entry name" value="Cyclin-like"/>
    <property type="match status" value="1"/>
</dbReference>
<dbReference type="PANTHER" id="PTHR21615:SF2">
    <property type="entry name" value="CYCLIN N-TERMINAL DOMAIN-CONTAINING PROTEIN 1"/>
    <property type="match status" value="1"/>
</dbReference>
<dbReference type="Gene3D" id="1.10.472.10">
    <property type="entry name" value="Cyclin-like"/>
    <property type="match status" value="1"/>
</dbReference>
<dbReference type="InterPro" id="IPR036915">
    <property type="entry name" value="Cyclin-like_sf"/>
</dbReference>
<dbReference type="GO" id="GO:0035861">
    <property type="term" value="C:site of double-strand break"/>
    <property type="evidence" value="ECO:0007669"/>
    <property type="project" value="TreeGrafter"/>
</dbReference>
<proteinExistence type="predicted"/>
<name>A0A8D9ERR6_9HEMI</name>
<dbReference type="AlphaFoldDB" id="A0A8D9ERR6"/>